<evidence type="ECO:0000256" key="4">
    <source>
        <dbReference type="HAMAP-Rule" id="MF_00822"/>
    </source>
</evidence>
<evidence type="ECO:0000259" key="5">
    <source>
        <dbReference type="SMART" id="SM00988"/>
    </source>
</evidence>
<dbReference type="InterPro" id="IPR004029">
    <property type="entry name" value="UreE_N"/>
</dbReference>
<keyword evidence="7" id="KW-1185">Reference proteome</keyword>
<dbReference type="SUPFAM" id="SSF69287">
    <property type="entry name" value="Urease metallochaperone UreE, N-terminal domain"/>
    <property type="match status" value="1"/>
</dbReference>
<proteinExistence type="inferred from homology"/>
<evidence type="ECO:0000313" key="7">
    <source>
        <dbReference type="Proteomes" id="UP001202922"/>
    </source>
</evidence>
<dbReference type="NCBIfam" id="NF009757">
    <property type="entry name" value="PRK13261.2-3"/>
    <property type="match status" value="1"/>
</dbReference>
<keyword evidence="3 4" id="KW-0143">Chaperone</keyword>
<reference evidence="6 7" key="1">
    <citation type="submission" date="2022-03" db="EMBL/GenBank/DDBJ databases">
        <title>Sinomonas sp. isolated from a soil.</title>
        <authorList>
            <person name="Han J."/>
            <person name="Kim D.-U."/>
        </authorList>
    </citation>
    <scope>NUCLEOTIDE SEQUENCE [LARGE SCALE GENOMIC DNA]</scope>
    <source>
        <strain evidence="6 7">5-5</strain>
    </source>
</reference>
<evidence type="ECO:0000313" key="6">
    <source>
        <dbReference type="EMBL" id="MCH6471371.1"/>
    </source>
</evidence>
<keyword evidence="2 4" id="KW-0533">Nickel</keyword>
<sequence>MIVTEILGNMYDDDAAVAYEGHHRERVVLPSADLAKRILRVRTDHGTEIGIRLPAGSPDLRDGDILAVQEGGDHLGNVVVIAVEPTDVLVIAPRTIGEALFTAHSLGNRHLQAQFFDTDGGFGGSEVMVCQYDHTVQDFLDRHGVPYSREERVMAVPFRHAEHTH</sequence>
<accession>A0ABS9U473</accession>
<evidence type="ECO:0000256" key="1">
    <source>
        <dbReference type="ARBA" id="ARBA00022490"/>
    </source>
</evidence>
<dbReference type="CDD" id="cd00571">
    <property type="entry name" value="UreE"/>
    <property type="match status" value="1"/>
</dbReference>
<dbReference type="Gene3D" id="2.60.260.20">
    <property type="entry name" value="Urease metallochaperone UreE, N-terminal domain"/>
    <property type="match status" value="1"/>
</dbReference>
<feature type="domain" description="UreE urease accessory N-terminal" evidence="5">
    <location>
        <begin position="6"/>
        <end position="75"/>
    </location>
</feature>
<dbReference type="SUPFAM" id="SSF69737">
    <property type="entry name" value="Urease metallochaperone UreE, C-terminal domain"/>
    <property type="match status" value="1"/>
</dbReference>
<dbReference type="Proteomes" id="UP001202922">
    <property type="component" value="Unassembled WGS sequence"/>
</dbReference>
<dbReference type="RefSeq" id="WP_241055118.1">
    <property type="nucleotide sequence ID" value="NZ_JAKZBV010000001.1"/>
</dbReference>
<evidence type="ECO:0000256" key="2">
    <source>
        <dbReference type="ARBA" id="ARBA00022596"/>
    </source>
</evidence>
<gene>
    <name evidence="4 6" type="primary">ureE</name>
    <name evidence="6" type="ORF">L0M17_15530</name>
</gene>
<dbReference type="Gene3D" id="3.30.70.790">
    <property type="entry name" value="UreE, C-terminal domain"/>
    <property type="match status" value="1"/>
</dbReference>
<evidence type="ECO:0000256" key="3">
    <source>
        <dbReference type="ARBA" id="ARBA00023186"/>
    </source>
</evidence>
<organism evidence="6 7">
    <name type="scientific">Sinomonas terrae</name>
    <dbReference type="NCBI Taxonomy" id="2908838"/>
    <lineage>
        <taxon>Bacteria</taxon>
        <taxon>Bacillati</taxon>
        <taxon>Actinomycetota</taxon>
        <taxon>Actinomycetes</taxon>
        <taxon>Micrococcales</taxon>
        <taxon>Micrococcaceae</taxon>
        <taxon>Sinomonas</taxon>
    </lineage>
</organism>
<comment type="subcellular location">
    <subcellularLocation>
        <location evidence="4">Cytoplasm</location>
    </subcellularLocation>
</comment>
<dbReference type="SMART" id="SM00988">
    <property type="entry name" value="UreE_N"/>
    <property type="match status" value="1"/>
</dbReference>
<dbReference type="EMBL" id="JAKZBV010000001">
    <property type="protein sequence ID" value="MCH6471371.1"/>
    <property type="molecule type" value="Genomic_DNA"/>
</dbReference>
<dbReference type="Pfam" id="PF02814">
    <property type="entry name" value="UreE_N"/>
    <property type="match status" value="1"/>
</dbReference>
<dbReference type="InterPro" id="IPR012406">
    <property type="entry name" value="UreE"/>
</dbReference>
<dbReference type="HAMAP" id="MF_00822">
    <property type="entry name" value="UreE"/>
    <property type="match status" value="1"/>
</dbReference>
<protein>
    <recommendedName>
        <fullName evidence="4">Urease accessory protein UreE</fullName>
    </recommendedName>
</protein>
<dbReference type="PIRSF" id="PIRSF036402">
    <property type="entry name" value="Ureas_acces_UreE"/>
    <property type="match status" value="1"/>
</dbReference>
<comment type="similarity">
    <text evidence="4">Belongs to the UreE family.</text>
</comment>
<dbReference type="InterPro" id="IPR036118">
    <property type="entry name" value="UreE_N_sf"/>
</dbReference>
<keyword evidence="1 4" id="KW-0963">Cytoplasm</keyword>
<comment type="caution">
    <text evidence="6">The sequence shown here is derived from an EMBL/GenBank/DDBJ whole genome shotgun (WGS) entry which is preliminary data.</text>
</comment>
<name>A0ABS9U473_9MICC</name>
<comment type="function">
    <text evidence="4">Involved in urease metallocenter assembly. Binds nickel. Probably functions as a nickel donor during metallocenter assembly.</text>
</comment>